<keyword evidence="3" id="KW-1185">Reference proteome</keyword>
<protein>
    <submittedName>
        <fullName evidence="4">Protein FAM32A</fullName>
    </submittedName>
</protein>
<evidence type="ECO:0000313" key="3">
    <source>
        <dbReference type="Proteomes" id="UP000695000"/>
    </source>
</evidence>
<dbReference type="PANTHER" id="PTHR13282">
    <property type="entry name" value="PROTEIN FAM32A"/>
    <property type="match status" value="1"/>
</dbReference>
<organism evidence="3 4">
    <name type="scientific">Nicrophorus vespilloides</name>
    <name type="common">Boreal carrion beetle</name>
    <dbReference type="NCBI Taxonomy" id="110193"/>
    <lineage>
        <taxon>Eukaryota</taxon>
        <taxon>Metazoa</taxon>
        <taxon>Ecdysozoa</taxon>
        <taxon>Arthropoda</taxon>
        <taxon>Hexapoda</taxon>
        <taxon>Insecta</taxon>
        <taxon>Pterygota</taxon>
        <taxon>Neoptera</taxon>
        <taxon>Endopterygota</taxon>
        <taxon>Coleoptera</taxon>
        <taxon>Polyphaga</taxon>
        <taxon>Staphyliniformia</taxon>
        <taxon>Silphidae</taxon>
        <taxon>Nicrophorinae</taxon>
        <taxon>Nicrophorus</taxon>
    </lineage>
</organism>
<dbReference type="PANTHER" id="PTHR13282:SF6">
    <property type="entry name" value="PROTEIN FAM32A"/>
    <property type="match status" value="1"/>
</dbReference>
<sequence>MAEDPYELVVKDKMKMKGDSSIKKKKKKDKNLLDQVSMVAESVPQKPEESSDSKRTKAELAFKKMQEKNQTKRILEKACMTHKERVEKFNQHLDSLTEHFDIPKVSWTK</sequence>
<dbReference type="InterPro" id="IPR013865">
    <property type="entry name" value="FAM32A"/>
</dbReference>
<evidence type="ECO:0000313" key="4">
    <source>
        <dbReference type="RefSeq" id="XP_017779380.1"/>
    </source>
</evidence>
<comment type="similarity">
    <text evidence="1">Belongs to the FAM32 family.</text>
</comment>
<evidence type="ECO:0000256" key="1">
    <source>
        <dbReference type="ARBA" id="ARBA00008948"/>
    </source>
</evidence>
<feature type="compositionally biased region" description="Basic and acidic residues" evidence="2">
    <location>
        <begin position="46"/>
        <end position="56"/>
    </location>
</feature>
<proteinExistence type="inferred from homology"/>
<gene>
    <name evidence="4" type="primary">LOC108564776</name>
</gene>
<dbReference type="Proteomes" id="UP000695000">
    <property type="component" value="Unplaced"/>
</dbReference>
<feature type="region of interest" description="Disordered" evidence="2">
    <location>
        <begin position="17"/>
        <end position="56"/>
    </location>
</feature>
<evidence type="ECO:0000256" key="2">
    <source>
        <dbReference type="SAM" id="MobiDB-lite"/>
    </source>
</evidence>
<dbReference type="GeneID" id="108564776"/>
<name>A0ABM1MXT0_NICVS</name>
<dbReference type="RefSeq" id="XP_017779380.1">
    <property type="nucleotide sequence ID" value="XM_017923891.1"/>
</dbReference>
<reference evidence="4" key="1">
    <citation type="submission" date="2025-08" db="UniProtKB">
        <authorList>
            <consortium name="RefSeq"/>
        </authorList>
    </citation>
    <scope>IDENTIFICATION</scope>
    <source>
        <tissue evidence="4">Whole Larva</tissue>
    </source>
</reference>
<accession>A0ABM1MXT0</accession>